<comment type="similarity">
    <text evidence="2 4">Belongs to the cytochrome P450 family.</text>
</comment>
<accession>A0A1D8TQ59</accession>
<dbReference type="InterPro" id="IPR002401">
    <property type="entry name" value="Cyt_P450_E_grp-I"/>
</dbReference>
<dbReference type="InterPro" id="IPR050121">
    <property type="entry name" value="Cytochrome_P450_monoxygenase"/>
</dbReference>
<dbReference type="KEGG" id="mpro:BJP34_09740"/>
<dbReference type="RefSeq" id="WP_070392181.1">
    <property type="nucleotide sequence ID" value="NZ_CP017599.1"/>
</dbReference>
<keyword evidence="3 4" id="KW-0349">Heme</keyword>
<dbReference type="PRINTS" id="PR00385">
    <property type="entry name" value="P450"/>
</dbReference>
<sequence length="443" mass="50711">MKFPDGPKTPALLQSINLIVNPLNYLEDCAKRYGGIFTIGFLNYPPTVVVSHPQGMKALFTASPQTFKTAEAMQELPSTFSGKTALTTIDGDPHRRLKQMLMPAFHGDRMRAYSQLICDITQQQMTQWKKGERFDVQGSIQDISLQFIIRAIFGVNEEASFQQLKQTLISQLKLSSNPWASIILYFHTLQQDWGPWSLWGRFVRLRQQVDNIIYGEIKRRRDNPALLGEDILSLMMSARDEQGEPMTDEEMRDNLITLLIGGHETTSISITWALYWIHRLPEVYEKLMVELDTLGDNPDSSEITKLPYLNAVCHESLRIYPPVILASFRIAQKPIEIMGYQFEPGTFILPCTYLTHRQEDLYPEPNHFRPERFLERQFSAYEFVAFGGGSRRCIGYALSLFEMKLILARILTNVKLALPNNRVPKPVRSTFTVAPSPIYLIPA</sequence>
<dbReference type="GO" id="GO:0016705">
    <property type="term" value="F:oxidoreductase activity, acting on paired donors, with incorporation or reduction of molecular oxygen"/>
    <property type="evidence" value="ECO:0007669"/>
    <property type="project" value="InterPro"/>
</dbReference>
<dbReference type="Pfam" id="PF00067">
    <property type="entry name" value="p450"/>
    <property type="match status" value="1"/>
</dbReference>
<keyword evidence="4" id="KW-0560">Oxidoreductase</keyword>
<dbReference type="PROSITE" id="PS00086">
    <property type="entry name" value="CYTOCHROME_P450"/>
    <property type="match status" value="1"/>
</dbReference>
<evidence type="ECO:0000256" key="2">
    <source>
        <dbReference type="ARBA" id="ARBA00010617"/>
    </source>
</evidence>
<proteinExistence type="inferred from homology"/>
<keyword evidence="4" id="KW-0503">Monooxygenase</keyword>
<dbReference type="GO" id="GO:0004497">
    <property type="term" value="F:monooxygenase activity"/>
    <property type="evidence" value="ECO:0007669"/>
    <property type="project" value="UniProtKB-KW"/>
</dbReference>
<protein>
    <submittedName>
        <fullName evidence="5">Cytochrome P450</fullName>
    </submittedName>
</protein>
<dbReference type="PANTHER" id="PTHR24305:SF166">
    <property type="entry name" value="CYTOCHROME P450 12A4, MITOCHONDRIAL-RELATED"/>
    <property type="match status" value="1"/>
</dbReference>
<dbReference type="GO" id="GO:0005506">
    <property type="term" value="F:iron ion binding"/>
    <property type="evidence" value="ECO:0007669"/>
    <property type="project" value="InterPro"/>
</dbReference>
<dbReference type="CDD" id="cd11053">
    <property type="entry name" value="CYP110-like"/>
    <property type="match status" value="1"/>
</dbReference>
<dbReference type="Proteomes" id="UP000177870">
    <property type="component" value="Chromosome"/>
</dbReference>
<dbReference type="GO" id="GO:0020037">
    <property type="term" value="F:heme binding"/>
    <property type="evidence" value="ECO:0007669"/>
    <property type="project" value="InterPro"/>
</dbReference>
<keyword evidence="3 4" id="KW-0408">Iron</keyword>
<evidence type="ECO:0000256" key="3">
    <source>
        <dbReference type="PIRSR" id="PIRSR602401-1"/>
    </source>
</evidence>
<dbReference type="InterPro" id="IPR036396">
    <property type="entry name" value="Cyt_P450_sf"/>
</dbReference>
<dbReference type="OrthoDB" id="446280at2"/>
<dbReference type="STRING" id="1458985.BJP34_09740"/>
<dbReference type="InterPro" id="IPR001128">
    <property type="entry name" value="Cyt_P450"/>
</dbReference>
<evidence type="ECO:0000313" key="6">
    <source>
        <dbReference type="Proteomes" id="UP000177870"/>
    </source>
</evidence>
<keyword evidence="3 4" id="KW-0479">Metal-binding</keyword>
<feature type="binding site" description="axial binding residue" evidence="3">
    <location>
        <position position="393"/>
    </location>
    <ligand>
        <name>heme</name>
        <dbReference type="ChEBI" id="CHEBI:30413"/>
    </ligand>
    <ligandPart>
        <name>Fe</name>
        <dbReference type="ChEBI" id="CHEBI:18248"/>
    </ligandPart>
</feature>
<dbReference type="Gene3D" id="1.10.630.10">
    <property type="entry name" value="Cytochrome P450"/>
    <property type="match status" value="1"/>
</dbReference>
<dbReference type="PANTHER" id="PTHR24305">
    <property type="entry name" value="CYTOCHROME P450"/>
    <property type="match status" value="1"/>
</dbReference>
<comment type="cofactor">
    <cofactor evidence="1 3">
        <name>heme</name>
        <dbReference type="ChEBI" id="CHEBI:30413"/>
    </cofactor>
</comment>
<name>A0A1D8TQ59_9CYAN</name>
<organism evidence="5 6">
    <name type="scientific">Moorena producens PAL-8-15-08-1</name>
    <dbReference type="NCBI Taxonomy" id="1458985"/>
    <lineage>
        <taxon>Bacteria</taxon>
        <taxon>Bacillati</taxon>
        <taxon>Cyanobacteriota</taxon>
        <taxon>Cyanophyceae</taxon>
        <taxon>Coleofasciculales</taxon>
        <taxon>Coleofasciculaceae</taxon>
        <taxon>Moorena</taxon>
    </lineage>
</organism>
<dbReference type="AlphaFoldDB" id="A0A1D8TQ59"/>
<dbReference type="PRINTS" id="PR00463">
    <property type="entry name" value="EP450I"/>
</dbReference>
<dbReference type="SUPFAM" id="SSF48264">
    <property type="entry name" value="Cytochrome P450"/>
    <property type="match status" value="1"/>
</dbReference>
<evidence type="ECO:0000256" key="4">
    <source>
        <dbReference type="RuleBase" id="RU000461"/>
    </source>
</evidence>
<evidence type="ECO:0000256" key="1">
    <source>
        <dbReference type="ARBA" id="ARBA00001971"/>
    </source>
</evidence>
<reference evidence="6" key="1">
    <citation type="submission" date="2016-10" db="EMBL/GenBank/DDBJ databases">
        <title>Comparative genomics uncovers the prolific and rare metabolic potential of the cyanobacterial genus Moorea.</title>
        <authorList>
            <person name="Leao T."/>
            <person name="Castelao G."/>
            <person name="Korobeynikov A."/>
            <person name="Monroe E.A."/>
            <person name="Podell S."/>
            <person name="Glukhov E."/>
            <person name="Allen E."/>
            <person name="Gerwick W.H."/>
            <person name="Gerwick L."/>
        </authorList>
    </citation>
    <scope>NUCLEOTIDE SEQUENCE [LARGE SCALE GENOMIC DNA]</scope>
    <source>
        <strain evidence="6">PAL-8-15-08-1</strain>
    </source>
</reference>
<gene>
    <name evidence="5" type="ORF">BJP34_09740</name>
</gene>
<dbReference type="EMBL" id="CP017599">
    <property type="protein sequence ID" value="AOW99702.1"/>
    <property type="molecule type" value="Genomic_DNA"/>
</dbReference>
<dbReference type="InterPro" id="IPR017972">
    <property type="entry name" value="Cyt_P450_CS"/>
</dbReference>
<evidence type="ECO:0000313" key="5">
    <source>
        <dbReference type="EMBL" id="AOW99702.1"/>
    </source>
</evidence>